<dbReference type="WBParaSite" id="OFLC_0000361801-mRNA-1">
    <property type="protein sequence ID" value="OFLC_0000361801-mRNA-1"/>
    <property type="gene ID" value="OFLC_0000361801"/>
</dbReference>
<dbReference type="Proteomes" id="UP000267606">
    <property type="component" value="Unassembled WGS sequence"/>
</dbReference>
<keyword evidence="1" id="KW-0472">Membrane</keyword>
<dbReference type="EMBL" id="UZAJ01002483">
    <property type="protein sequence ID" value="VDO37173.1"/>
    <property type="molecule type" value="Genomic_DNA"/>
</dbReference>
<sequence>MKERFLGNQAELCMQAYPNLQITCATAYDQRIVVSEHECRDLCLKMSAQTCQYNKIRTKSCVPSVTPNIGFLLFLNDDCDFGESKQANKNVTSKQSTFTAPGNNSINMVSQERKSLVLDDRIQEIRINATVETTKLNASIPYYSSRNKLQHEFRSTVTLSSSEGKFMIDFQSMVIILFTICFLLNYCASGFSVYIEAIDGIQVIDEGLATFQTRTPKICLHKCMKNKVT</sequence>
<proteinExistence type="predicted"/>
<accession>A0A183H807</accession>
<dbReference type="AlphaFoldDB" id="A0A183H807"/>
<gene>
    <name evidence="2" type="ORF">OFLC_LOCUS3618</name>
</gene>
<keyword evidence="1" id="KW-0812">Transmembrane</keyword>
<feature type="transmembrane region" description="Helical" evidence="1">
    <location>
        <begin position="174"/>
        <end position="195"/>
    </location>
</feature>
<reference evidence="4" key="1">
    <citation type="submission" date="2016-06" db="UniProtKB">
        <authorList>
            <consortium name="WormBaseParasite"/>
        </authorList>
    </citation>
    <scope>IDENTIFICATION</scope>
</reference>
<evidence type="ECO:0000313" key="4">
    <source>
        <dbReference type="WBParaSite" id="OFLC_0000361801-mRNA-1"/>
    </source>
</evidence>
<keyword evidence="3" id="KW-1185">Reference proteome</keyword>
<protein>
    <submittedName>
        <fullName evidence="4">Apple domain-containing protein</fullName>
    </submittedName>
</protein>
<reference evidence="2 3" key="2">
    <citation type="submission" date="2018-11" db="EMBL/GenBank/DDBJ databases">
        <authorList>
            <consortium name="Pathogen Informatics"/>
        </authorList>
    </citation>
    <scope>NUCLEOTIDE SEQUENCE [LARGE SCALE GENOMIC DNA]</scope>
</reference>
<evidence type="ECO:0000313" key="3">
    <source>
        <dbReference type="Proteomes" id="UP000267606"/>
    </source>
</evidence>
<keyword evidence="1" id="KW-1133">Transmembrane helix</keyword>
<organism evidence="4">
    <name type="scientific">Onchocerca flexuosa</name>
    <dbReference type="NCBI Taxonomy" id="387005"/>
    <lineage>
        <taxon>Eukaryota</taxon>
        <taxon>Metazoa</taxon>
        <taxon>Ecdysozoa</taxon>
        <taxon>Nematoda</taxon>
        <taxon>Chromadorea</taxon>
        <taxon>Rhabditida</taxon>
        <taxon>Spirurina</taxon>
        <taxon>Spiruromorpha</taxon>
        <taxon>Filarioidea</taxon>
        <taxon>Onchocercidae</taxon>
        <taxon>Onchocerca</taxon>
    </lineage>
</organism>
<evidence type="ECO:0000256" key="1">
    <source>
        <dbReference type="SAM" id="Phobius"/>
    </source>
</evidence>
<evidence type="ECO:0000313" key="2">
    <source>
        <dbReference type="EMBL" id="VDO37173.1"/>
    </source>
</evidence>
<name>A0A183H807_9BILA</name>